<evidence type="ECO:0000256" key="2">
    <source>
        <dbReference type="SAM" id="SignalP"/>
    </source>
</evidence>
<dbReference type="EMBL" id="CP098747">
    <property type="protein sequence ID" value="USG61577.1"/>
    <property type="molecule type" value="Genomic_DNA"/>
</dbReference>
<organism evidence="3 4">
    <name type="scientific">Sneathiella marina</name>
    <dbReference type="NCBI Taxonomy" id="2950108"/>
    <lineage>
        <taxon>Bacteria</taxon>
        <taxon>Pseudomonadati</taxon>
        <taxon>Pseudomonadota</taxon>
        <taxon>Alphaproteobacteria</taxon>
        <taxon>Sneathiellales</taxon>
        <taxon>Sneathiellaceae</taxon>
        <taxon>Sneathiella</taxon>
    </lineage>
</organism>
<dbReference type="PANTHER" id="PTHR33376:SF15">
    <property type="entry name" value="BLL6794 PROTEIN"/>
    <property type="match status" value="1"/>
</dbReference>
<dbReference type="NCBIfam" id="NF037995">
    <property type="entry name" value="TRAP_S1"/>
    <property type="match status" value="1"/>
</dbReference>
<keyword evidence="4" id="KW-1185">Reference proteome</keyword>
<accession>A0ABY4W6N5</accession>
<dbReference type="RefSeq" id="WP_251934687.1">
    <property type="nucleotide sequence ID" value="NZ_CP098747.1"/>
</dbReference>
<dbReference type="Proteomes" id="UP001056291">
    <property type="component" value="Chromosome"/>
</dbReference>
<proteinExistence type="predicted"/>
<dbReference type="InterPro" id="IPR038404">
    <property type="entry name" value="TRAP_DctP_sf"/>
</dbReference>
<evidence type="ECO:0000313" key="4">
    <source>
        <dbReference type="Proteomes" id="UP001056291"/>
    </source>
</evidence>
<name>A0ABY4W6N5_9PROT</name>
<evidence type="ECO:0000256" key="1">
    <source>
        <dbReference type="ARBA" id="ARBA00022729"/>
    </source>
</evidence>
<reference evidence="3" key="1">
    <citation type="submission" date="2022-06" db="EMBL/GenBank/DDBJ databases">
        <title>Sneathiella actinostolidae sp. nov., isolated from a sea anemonein the Western Pacific Ocean.</title>
        <authorList>
            <person name="Wei M.J."/>
        </authorList>
    </citation>
    <scope>NUCLEOTIDE SEQUENCE</scope>
    <source>
        <strain evidence="3">PHK-P5</strain>
    </source>
</reference>
<keyword evidence="1 2" id="KW-0732">Signal</keyword>
<protein>
    <submittedName>
        <fullName evidence="3">C4-dicarboxylate TRAP transporter substrate-binding protein</fullName>
    </submittedName>
</protein>
<sequence length="374" mass="40915">MKKLTFLSMVTAFGLMGSTALADSYQASTWLPQSATTVKVTYSDFAEAVKKGTGGEVSFDLHVGGALLPAAETLQGVSDGVAAVGDILSAYTPADLPLNNVVGDLGFLTDSSLVASFAAAEVKFTNQKLREEWLEHNVVFGGNWSTSEYHFRCGEEIRSLADVKGKRVRASVGAQIDFLKSIEAIPVSVPGSEIYTALERGSLDCTLVADESLQALKLGEVIKFSTEMPMGVFIDGATWGFNRDFWTEIGAKNRRVILDEMAKYIVLTQVGMLADDETATKDTQARGVKWLTPESDLALELEKFRSSYLQTLAKAEVEKRKIEDPSDIIDDYIKARDKWTKLLANVDKSDSDALIKLVRSEIYSKVDEKSYGVK</sequence>
<dbReference type="Gene3D" id="3.40.190.170">
    <property type="entry name" value="Bacterial extracellular solute-binding protein, family 7"/>
    <property type="match status" value="1"/>
</dbReference>
<feature type="chain" id="PRO_5045700436" evidence="2">
    <location>
        <begin position="23"/>
        <end position="374"/>
    </location>
</feature>
<feature type="signal peptide" evidence="2">
    <location>
        <begin position="1"/>
        <end position="22"/>
    </location>
</feature>
<dbReference type="PANTHER" id="PTHR33376">
    <property type="match status" value="1"/>
</dbReference>
<dbReference type="Pfam" id="PF03480">
    <property type="entry name" value="DctP"/>
    <property type="match status" value="1"/>
</dbReference>
<dbReference type="InterPro" id="IPR018389">
    <property type="entry name" value="DctP_fam"/>
</dbReference>
<dbReference type="CDD" id="cd13666">
    <property type="entry name" value="PBP2_TRAP_DctP_like_1"/>
    <property type="match status" value="1"/>
</dbReference>
<evidence type="ECO:0000313" key="3">
    <source>
        <dbReference type="EMBL" id="USG61577.1"/>
    </source>
</evidence>
<gene>
    <name evidence="3" type="ORF">NBZ79_01125</name>
</gene>